<comment type="catalytic activity">
    <reaction evidence="1">
        <text>a ribonucleoside 5'-phosphate + H2O = a ribonucleoside + phosphate</text>
        <dbReference type="Rhea" id="RHEA:12484"/>
        <dbReference type="ChEBI" id="CHEBI:15377"/>
        <dbReference type="ChEBI" id="CHEBI:18254"/>
        <dbReference type="ChEBI" id="CHEBI:43474"/>
        <dbReference type="ChEBI" id="CHEBI:58043"/>
        <dbReference type="EC" id="3.1.3.5"/>
    </reaction>
</comment>
<evidence type="ECO:0000259" key="9">
    <source>
        <dbReference type="Pfam" id="PF00149"/>
    </source>
</evidence>
<feature type="domain" description="Calcineurin-like phosphoesterase" evidence="9">
    <location>
        <begin position="31"/>
        <end position="244"/>
    </location>
</feature>
<evidence type="ECO:0000256" key="1">
    <source>
        <dbReference type="ARBA" id="ARBA00000815"/>
    </source>
</evidence>
<protein>
    <recommendedName>
        <fullName evidence="3">5'-nucleotidase</fullName>
        <ecNumber evidence="3">3.1.3.5</ecNumber>
    </recommendedName>
</protein>
<evidence type="ECO:0000313" key="11">
    <source>
        <dbReference type="EMBL" id="RZF35278.1"/>
    </source>
</evidence>
<accession>A0A482WP57</accession>
<evidence type="ECO:0000256" key="3">
    <source>
        <dbReference type="ARBA" id="ARBA00012643"/>
    </source>
</evidence>
<keyword evidence="4" id="KW-0479">Metal-binding</keyword>
<feature type="chain" id="PRO_5019611022" description="5'-nucleotidase" evidence="8">
    <location>
        <begin position="26"/>
        <end position="590"/>
    </location>
</feature>
<keyword evidence="6 8" id="KW-0547">Nucleotide-binding</keyword>
<evidence type="ECO:0000256" key="5">
    <source>
        <dbReference type="ARBA" id="ARBA00022729"/>
    </source>
</evidence>
<dbReference type="GO" id="GO:0008253">
    <property type="term" value="F:5'-nucleotidase activity"/>
    <property type="evidence" value="ECO:0007669"/>
    <property type="project" value="UniProtKB-EC"/>
</dbReference>
<evidence type="ECO:0000256" key="7">
    <source>
        <dbReference type="ARBA" id="ARBA00022801"/>
    </source>
</evidence>
<dbReference type="STRING" id="195883.A0A482WP57"/>
<dbReference type="FunCoup" id="A0A482WP57">
    <property type="interactions" value="142"/>
</dbReference>
<dbReference type="PRINTS" id="PR01607">
    <property type="entry name" value="APYRASEFAMLY"/>
</dbReference>
<dbReference type="InterPro" id="IPR004843">
    <property type="entry name" value="Calcineurin-like_PHP"/>
</dbReference>
<reference evidence="11 12" key="1">
    <citation type="journal article" date="2017" name="Gigascience">
        <title>Genome sequence of the small brown planthopper, Laodelphax striatellus.</title>
        <authorList>
            <person name="Zhu J."/>
            <person name="Jiang F."/>
            <person name="Wang X."/>
            <person name="Yang P."/>
            <person name="Bao Y."/>
            <person name="Zhao W."/>
            <person name="Wang W."/>
            <person name="Lu H."/>
            <person name="Wang Q."/>
            <person name="Cui N."/>
            <person name="Li J."/>
            <person name="Chen X."/>
            <person name="Luo L."/>
            <person name="Yu J."/>
            <person name="Kang L."/>
            <person name="Cui F."/>
        </authorList>
    </citation>
    <scope>NUCLEOTIDE SEQUENCE [LARGE SCALE GENOMIC DNA]</scope>
    <source>
        <strain evidence="11">Lst14</strain>
    </source>
</reference>
<proteinExistence type="inferred from homology"/>
<dbReference type="GO" id="GO:0000166">
    <property type="term" value="F:nucleotide binding"/>
    <property type="evidence" value="ECO:0007669"/>
    <property type="project" value="UniProtKB-KW"/>
</dbReference>
<dbReference type="EC" id="3.1.3.5" evidence="3"/>
<dbReference type="Pfam" id="PF02872">
    <property type="entry name" value="5_nucleotid_C"/>
    <property type="match status" value="1"/>
</dbReference>
<dbReference type="Pfam" id="PF00149">
    <property type="entry name" value="Metallophos"/>
    <property type="match status" value="1"/>
</dbReference>
<name>A0A482WP57_LAOST</name>
<dbReference type="OrthoDB" id="7722975at2759"/>
<dbReference type="PANTHER" id="PTHR11575:SF24">
    <property type="entry name" value="5'-NUCLEOTIDASE"/>
    <property type="match status" value="1"/>
</dbReference>
<dbReference type="InParanoid" id="A0A482WP57"/>
<dbReference type="GO" id="GO:0005886">
    <property type="term" value="C:plasma membrane"/>
    <property type="evidence" value="ECO:0007669"/>
    <property type="project" value="TreeGrafter"/>
</dbReference>
<dbReference type="GO" id="GO:0006196">
    <property type="term" value="P:AMP catabolic process"/>
    <property type="evidence" value="ECO:0007669"/>
    <property type="project" value="TreeGrafter"/>
</dbReference>
<evidence type="ECO:0000256" key="6">
    <source>
        <dbReference type="ARBA" id="ARBA00022741"/>
    </source>
</evidence>
<dbReference type="FunFam" id="3.90.780.10:FF:000001">
    <property type="entry name" value="NT5E isoform 3"/>
    <property type="match status" value="1"/>
</dbReference>
<dbReference type="Gene3D" id="3.90.780.10">
    <property type="entry name" value="5'-Nucleotidase, C-terminal domain"/>
    <property type="match status" value="1"/>
</dbReference>
<feature type="domain" description="5'-Nucleotidase C-terminal" evidence="10">
    <location>
        <begin position="338"/>
        <end position="517"/>
    </location>
</feature>
<evidence type="ECO:0000256" key="4">
    <source>
        <dbReference type="ARBA" id="ARBA00022723"/>
    </source>
</evidence>
<evidence type="ECO:0000256" key="8">
    <source>
        <dbReference type="RuleBase" id="RU362119"/>
    </source>
</evidence>
<dbReference type="GO" id="GO:0046872">
    <property type="term" value="F:metal ion binding"/>
    <property type="evidence" value="ECO:0007669"/>
    <property type="project" value="UniProtKB-KW"/>
</dbReference>
<evidence type="ECO:0000256" key="2">
    <source>
        <dbReference type="ARBA" id="ARBA00006654"/>
    </source>
</evidence>
<evidence type="ECO:0000313" key="12">
    <source>
        <dbReference type="Proteomes" id="UP000291343"/>
    </source>
</evidence>
<dbReference type="FunFam" id="3.60.21.10:FF:000020">
    <property type="entry name" value="NT5E isoform 4"/>
    <property type="match status" value="1"/>
</dbReference>
<dbReference type="SMR" id="A0A482WP57"/>
<dbReference type="EMBL" id="QKKF02028980">
    <property type="protein sequence ID" value="RZF35278.1"/>
    <property type="molecule type" value="Genomic_DNA"/>
</dbReference>
<dbReference type="InterPro" id="IPR036907">
    <property type="entry name" value="5'-Nucleotdase_C_sf"/>
</dbReference>
<dbReference type="Proteomes" id="UP000291343">
    <property type="component" value="Unassembled WGS sequence"/>
</dbReference>
<dbReference type="CDD" id="cd07409">
    <property type="entry name" value="MPP_CD73_N"/>
    <property type="match status" value="1"/>
</dbReference>
<dbReference type="PANTHER" id="PTHR11575">
    <property type="entry name" value="5'-NUCLEOTIDASE-RELATED"/>
    <property type="match status" value="1"/>
</dbReference>
<comment type="caution">
    <text evidence="11">The sequence shown here is derived from an EMBL/GenBank/DDBJ whole genome shotgun (WGS) entry which is preliminary data.</text>
</comment>
<dbReference type="AlphaFoldDB" id="A0A482WP57"/>
<dbReference type="InterPro" id="IPR006179">
    <property type="entry name" value="5_nucleotidase/apyrase"/>
</dbReference>
<feature type="signal peptide" evidence="8">
    <location>
        <begin position="1"/>
        <end position="25"/>
    </location>
</feature>
<keyword evidence="7 8" id="KW-0378">Hydrolase</keyword>
<dbReference type="SUPFAM" id="SSF56300">
    <property type="entry name" value="Metallo-dependent phosphatases"/>
    <property type="match status" value="1"/>
</dbReference>
<dbReference type="SUPFAM" id="SSF55816">
    <property type="entry name" value="5'-nucleotidase (syn. UDP-sugar hydrolase), C-terminal domain"/>
    <property type="match status" value="1"/>
</dbReference>
<keyword evidence="12" id="KW-1185">Reference proteome</keyword>
<evidence type="ECO:0000259" key="10">
    <source>
        <dbReference type="Pfam" id="PF02872"/>
    </source>
</evidence>
<comment type="similarity">
    <text evidence="2 8">Belongs to the 5'-nucleotidase family.</text>
</comment>
<sequence>MSSTKKLPLLILSFLATYLITEVSGDFKLLILHNNDMHSHLEEVSQTSGRCKEPGKCYGGFARVSSAVSEIRRSMSGKRHVLFMNAGDTFQGTPYYSIFKWKIMAQFIDMLGLDVMCLGNHEFDDGPQGLAPFLARVSTISVACNINITLEPDLDAPSLRPSLVKTINGTKVGIIGYLTPETQYMHETGKVIFLDEIDSINRESARLKKEGVKIIIALGHSGYLMDLKIAESCPDVDVVVGGHTNTFLFAGKAPDIEVPIDTYPKIVTQRSGKKVAVVQAFAFTKYLGYLMVDFDNDGEPVAFSGNPILLNSSFPEDSKILAALEPYKEQVKNKTSGVVGVTKVLLNNAHKECKLGECNIGNLIADSMVDYSVNKYQGSGWTEAPIAFIQGGGVRGTINATSNNGNITYGDIMEILPFENVLLRIHVYGKILKQIFEFAVHRYEYTKVQQVGEFLSVSGIKVVYDITKPAGQRVVSLKIRCANCLVPVYENLDENKIYGIVLADYLVNGGDKFDIIKNNIISQHPLSVTDLEALNIYIKKKSPIYPGLEGRITILSNHTGSGTTVLKPSYAFFFVIFVVYQQISSSITLS</sequence>
<keyword evidence="5 8" id="KW-0732">Signal</keyword>
<gene>
    <name evidence="11" type="ORF">LSTR_LSTR010307</name>
</gene>
<dbReference type="InterPro" id="IPR029052">
    <property type="entry name" value="Metallo-depent_PP-like"/>
</dbReference>
<dbReference type="Gene3D" id="3.60.21.10">
    <property type="match status" value="1"/>
</dbReference>
<dbReference type="InterPro" id="IPR008334">
    <property type="entry name" value="5'-Nucleotdase_C"/>
</dbReference>
<organism evidence="11 12">
    <name type="scientific">Laodelphax striatellus</name>
    <name type="common">Small brown planthopper</name>
    <name type="synonym">Delphax striatella</name>
    <dbReference type="NCBI Taxonomy" id="195883"/>
    <lineage>
        <taxon>Eukaryota</taxon>
        <taxon>Metazoa</taxon>
        <taxon>Ecdysozoa</taxon>
        <taxon>Arthropoda</taxon>
        <taxon>Hexapoda</taxon>
        <taxon>Insecta</taxon>
        <taxon>Pterygota</taxon>
        <taxon>Neoptera</taxon>
        <taxon>Paraneoptera</taxon>
        <taxon>Hemiptera</taxon>
        <taxon>Auchenorrhyncha</taxon>
        <taxon>Fulgoroidea</taxon>
        <taxon>Delphacidae</taxon>
        <taxon>Criomorphinae</taxon>
        <taxon>Laodelphax</taxon>
    </lineage>
</organism>